<dbReference type="SUPFAM" id="SSF103088">
    <property type="entry name" value="OmpA-like"/>
    <property type="match status" value="1"/>
</dbReference>
<feature type="transmembrane region" description="Helical" evidence="2">
    <location>
        <begin position="21"/>
        <end position="46"/>
    </location>
</feature>
<dbReference type="AlphaFoldDB" id="A0A1W1WI75"/>
<dbReference type="Proteomes" id="UP000192660">
    <property type="component" value="Unassembled WGS sequence"/>
</dbReference>
<feature type="domain" description="OmpA-like" evidence="3">
    <location>
        <begin position="86"/>
        <end position="218"/>
    </location>
</feature>
<keyword evidence="5" id="KW-1185">Reference proteome</keyword>
<dbReference type="EMBL" id="FWWY01000001">
    <property type="protein sequence ID" value="SMC05849.1"/>
    <property type="molecule type" value="Genomic_DNA"/>
</dbReference>
<name>A0A1W1WI75_SULTA</name>
<sequence>MMAMRNRRRHRERPTNDFDHWIMYSDLMAGLVLMFILFLAVSVLTYHHLLQQKEARINALLGVQTAIVHSLEQEFQKSHLHMTINPKTGDIQFASDVFFAFNSYQVSPAGVKSLKSFIPAYISVLLSPKYRHDISAIVVEGYTDRQGTYLYNLNLSQERALAVVDTIFSPAFGSFPYQTELQKYITAEGRSFNDPVYIDGRYSAKASRRVVFSFKLNQTQIMNAVQSTVNAP</sequence>
<keyword evidence="2" id="KW-1133">Transmembrane helix</keyword>
<evidence type="ECO:0000256" key="1">
    <source>
        <dbReference type="PROSITE-ProRule" id="PRU00473"/>
    </source>
</evidence>
<dbReference type="InterPro" id="IPR006665">
    <property type="entry name" value="OmpA-like"/>
</dbReference>
<dbReference type="PANTHER" id="PTHR30329:SF21">
    <property type="entry name" value="LIPOPROTEIN YIAD-RELATED"/>
    <property type="match status" value="1"/>
</dbReference>
<dbReference type="InterPro" id="IPR050330">
    <property type="entry name" value="Bact_OuterMem_StrucFunc"/>
</dbReference>
<dbReference type="RefSeq" id="WP_020373652.1">
    <property type="nucleotide sequence ID" value="NZ_FWWY01000001.1"/>
</dbReference>
<organism evidence="4 5">
    <name type="scientific">Sulfobacillus thermosulfidooxidans (strain DSM 9293 / VKM B-1269 / AT-1)</name>
    <dbReference type="NCBI Taxonomy" id="929705"/>
    <lineage>
        <taxon>Bacteria</taxon>
        <taxon>Bacillati</taxon>
        <taxon>Bacillota</taxon>
        <taxon>Clostridia</taxon>
        <taxon>Eubacteriales</taxon>
        <taxon>Clostridiales Family XVII. Incertae Sedis</taxon>
        <taxon>Sulfobacillus</taxon>
    </lineage>
</organism>
<evidence type="ECO:0000313" key="4">
    <source>
        <dbReference type="EMBL" id="SMC05849.1"/>
    </source>
</evidence>
<gene>
    <name evidence="4" type="ORF">SAMN00768000_2489</name>
</gene>
<dbReference type="Pfam" id="PF00691">
    <property type="entry name" value="OmpA"/>
    <property type="match status" value="1"/>
</dbReference>
<dbReference type="PROSITE" id="PS51123">
    <property type="entry name" value="OMPA_2"/>
    <property type="match status" value="1"/>
</dbReference>
<reference evidence="5" key="1">
    <citation type="submission" date="2017-04" db="EMBL/GenBank/DDBJ databases">
        <authorList>
            <person name="Varghese N."/>
            <person name="Submissions S."/>
        </authorList>
    </citation>
    <scope>NUCLEOTIDE SEQUENCE [LARGE SCALE GENOMIC DNA]</scope>
    <source>
        <strain evidence="5">DSM 9293</strain>
    </source>
</reference>
<evidence type="ECO:0000313" key="5">
    <source>
        <dbReference type="Proteomes" id="UP000192660"/>
    </source>
</evidence>
<proteinExistence type="predicted"/>
<dbReference type="GO" id="GO:0016020">
    <property type="term" value="C:membrane"/>
    <property type="evidence" value="ECO:0007669"/>
    <property type="project" value="UniProtKB-UniRule"/>
</dbReference>
<accession>A0A1W1WI75</accession>
<dbReference type="CDD" id="cd07185">
    <property type="entry name" value="OmpA_C-like"/>
    <property type="match status" value="1"/>
</dbReference>
<dbReference type="Gene3D" id="3.30.1330.60">
    <property type="entry name" value="OmpA-like domain"/>
    <property type="match status" value="1"/>
</dbReference>
<dbReference type="STRING" id="28034.BFX07_12725"/>
<evidence type="ECO:0000259" key="3">
    <source>
        <dbReference type="PROSITE" id="PS51123"/>
    </source>
</evidence>
<keyword evidence="1 2" id="KW-0472">Membrane</keyword>
<evidence type="ECO:0000256" key="2">
    <source>
        <dbReference type="SAM" id="Phobius"/>
    </source>
</evidence>
<protein>
    <submittedName>
        <fullName evidence="4">Chemotaxis protein MotB</fullName>
    </submittedName>
</protein>
<keyword evidence="2" id="KW-0812">Transmembrane</keyword>
<dbReference type="PANTHER" id="PTHR30329">
    <property type="entry name" value="STATOR ELEMENT OF FLAGELLAR MOTOR COMPLEX"/>
    <property type="match status" value="1"/>
</dbReference>
<dbReference type="InterPro" id="IPR036737">
    <property type="entry name" value="OmpA-like_sf"/>
</dbReference>